<dbReference type="HAMAP" id="MF_01518">
    <property type="entry name" value="Adenine_deamin"/>
    <property type="match status" value="1"/>
</dbReference>
<dbReference type="PANTHER" id="PTHR11113">
    <property type="entry name" value="N-ACETYLGLUCOSAMINE-6-PHOSPHATE DEACETYLASE"/>
    <property type="match status" value="1"/>
</dbReference>
<evidence type="ECO:0000259" key="7">
    <source>
        <dbReference type="Pfam" id="PF01979"/>
    </source>
</evidence>
<dbReference type="PANTHER" id="PTHR11113:SF2">
    <property type="entry name" value="ADENINE DEAMINASE"/>
    <property type="match status" value="1"/>
</dbReference>
<feature type="domain" description="Amidohydrolase-related" evidence="7">
    <location>
        <begin position="65"/>
        <end position="344"/>
    </location>
</feature>
<dbReference type="Proteomes" id="UP000296374">
    <property type="component" value="Chromosome"/>
</dbReference>
<dbReference type="InterPro" id="IPR032466">
    <property type="entry name" value="Metal_Hydrolase"/>
</dbReference>
<comment type="similarity">
    <text evidence="1 6">Belongs to the metallo-dependent hydrolases superfamily. Adenine deaminase family.</text>
</comment>
<name>A0A4P7HME5_9RHOB</name>
<organism evidence="9 10">
    <name type="scientific">Paracoccus liaowanqingii</name>
    <dbReference type="NCBI Taxonomy" id="2560053"/>
    <lineage>
        <taxon>Bacteria</taxon>
        <taxon>Pseudomonadati</taxon>
        <taxon>Pseudomonadota</taxon>
        <taxon>Alphaproteobacteria</taxon>
        <taxon>Rhodobacterales</taxon>
        <taxon>Paracoccaceae</taxon>
        <taxon>Paracoccus</taxon>
    </lineage>
</organism>
<proteinExistence type="inferred from homology"/>
<dbReference type="InterPro" id="IPR011059">
    <property type="entry name" value="Metal-dep_hydrolase_composite"/>
</dbReference>
<dbReference type="AlphaFoldDB" id="A0A4P7HME5"/>
<sequence>MDDLERRIAQARGDLPADLVLSGGQVFDLITGTMIPGDVAICGDRIAGIGADYDGTRILDVTGLTLVPGFIDTHLHVESSLVTPFEFDRCVTPRGITTAICDPHEIANVIGPDGIRWFQAASEHLLMDLRVQLSSCVPSTDMETSGAQIEADDLAPLMHHPSAIGLAEFMNYPGVIHRDPAAMAKLNLFAGGHVDGHCPQLTGRDLNAYIAAGIRTEHEATTADEALEKLRKGMRVLIREGSVSKDLDALQPILTEASSAYLCLCTDDRNPLDIGEHGHLDYMIRRLIALGTSPLAAYRAASLSAAEAFGLKDRGLIAPGLRADIVALDSLQDCRAQLVLTAGRVVDDAAFAARGHLAPVGRASVRAPRVTPQDFRCPGNRTSTPVIGILEGKIITEHLTLDIAPEDGDKRPDPSRDLTRIAVIERHGKSGNIATGFVQGFGLTRGAIASTVCHDHHNIAVVGVEYDDMALAANRLSQIEGGFVVVLDGRILAELPLPVAGLMSLDPFESVRDRLIELRAAARALGTTLEEPFLQLAFLALPVIPALKITDRGMVDVERFEIIAP</sequence>
<comment type="catalytic activity">
    <reaction evidence="5 6">
        <text>adenine + H2O + H(+) = hypoxanthine + NH4(+)</text>
        <dbReference type="Rhea" id="RHEA:23688"/>
        <dbReference type="ChEBI" id="CHEBI:15377"/>
        <dbReference type="ChEBI" id="CHEBI:15378"/>
        <dbReference type="ChEBI" id="CHEBI:16708"/>
        <dbReference type="ChEBI" id="CHEBI:17368"/>
        <dbReference type="ChEBI" id="CHEBI:28938"/>
        <dbReference type="EC" id="3.5.4.2"/>
    </reaction>
</comment>
<accession>A0A4P7HME5</accession>
<gene>
    <name evidence="6 9" type="primary">ade</name>
    <name evidence="9" type="ORF">E4191_09345</name>
</gene>
<dbReference type="GO" id="GO:0000034">
    <property type="term" value="F:adenine deaminase activity"/>
    <property type="evidence" value="ECO:0007669"/>
    <property type="project" value="UniProtKB-UniRule"/>
</dbReference>
<dbReference type="EC" id="3.5.4.2" evidence="2 6"/>
<reference evidence="10" key="1">
    <citation type="submission" date="2019-03" db="EMBL/GenBank/DDBJ databases">
        <authorList>
            <person name="Li J."/>
        </authorList>
    </citation>
    <scope>NUCLEOTIDE SEQUENCE [LARGE SCALE GENOMIC DNA]</scope>
    <source>
        <strain evidence="10">2251</strain>
    </source>
</reference>
<evidence type="ECO:0000313" key="10">
    <source>
        <dbReference type="Proteomes" id="UP000296374"/>
    </source>
</evidence>
<dbReference type="Gene3D" id="3.20.20.140">
    <property type="entry name" value="Metal-dependent hydrolases"/>
    <property type="match status" value="1"/>
</dbReference>
<evidence type="ECO:0000259" key="8">
    <source>
        <dbReference type="Pfam" id="PF13382"/>
    </source>
</evidence>
<dbReference type="InterPro" id="IPR006679">
    <property type="entry name" value="Adenine_deam"/>
</dbReference>
<dbReference type="KEGG" id="plia:E4191_09345"/>
<dbReference type="RefSeq" id="WP_135313177.1">
    <property type="nucleotide sequence ID" value="NZ_CP038439.1"/>
</dbReference>
<dbReference type="SUPFAM" id="SSF51556">
    <property type="entry name" value="Metallo-dependent hydrolases"/>
    <property type="match status" value="1"/>
</dbReference>
<dbReference type="CDD" id="cd01295">
    <property type="entry name" value="AdeC"/>
    <property type="match status" value="1"/>
</dbReference>
<evidence type="ECO:0000313" key="9">
    <source>
        <dbReference type="EMBL" id="QBX34890.1"/>
    </source>
</evidence>
<dbReference type="Pfam" id="PF01979">
    <property type="entry name" value="Amidohydro_1"/>
    <property type="match status" value="1"/>
</dbReference>
<dbReference type="GO" id="GO:0006146">
    <property type="term" value="P:adenine catabolic process"/>
    <property type="evidence" value="ECO:0007669"/>
    <property type="project" value="InterPro"/>
</dbReference>
<dbReference type="EMBL" id="CP038439">
    <property type="protein sequence ID" value="QBX34890.1"/>
    <property type="molecule type" value="Genomic_DNA"/>
</dbReference>
<dbReference type="SUPFAM" id="SSF51338">
    <property type="entry name" value="Composite domain of metallo-dependent hydrolases"/>
    <property type="match status" value="1"/>
</dbReference>
<dbReference type="InterPro" id="IPR026912">
    <property type="entry name" value="Adenine_deam_C"/>
</dbReference>
<evidence type="ECO:0000256" key="5">
    <source>
        <dbReference type="ARBA" id="ARBA00047720"/>
    </source>
</evidence>
<dbReference type="Pfam" id="PF13382">
    <property type="entry name" value="Adenine_deam_C"/>
    <property type="match status" value="1"/>
</dbReference>
<evidence type="ECO:0000256" key="3">
    <source>
        <dbReference type="ARBA" id="ARBA00022801"/>
    </source>
</evidence>
<protein>
    <recommendedName>
        <fullName evidence="2 6">Adenine deaminase</fullName>
        <shortName evidence="6">Adenase</shortName>
        <shortName evidence="6">Adenine aminase</shortName>
        <ecNumber evidence="2 6">3.5.4.2</ecNumber>
    </recommendedName>
</protein>
<keyword evidence="3 6" id="KW-0378">Hydrolase</keyword>
<feature type="domain" description="Adenine deaminase C-terminal" evidence="8">
    <location>
        <begin position="394"/>
        <end position="561"/>
    </location>
</feature>
<keyword evidence="4 6" id="KW-0464">Manganese</keyword>
<evidence type="ECO:0000256" key="2">
    <source>
        <dbReference type="ARBA" id="ARBA00012782"/>
    </source>
</evidence>
<evidence type="ECO:0000256" key="6">
    <source>
        <dbReference type="HAMAP-Rule" id="MF_01518"/>
    </source>
</evidence>
<evidence type="ECO:0000256" key="1">
    <source>
        <dbReference type="ARBA" id="ARBA00006773"/>
    </source>
</evidence>
<dbReference type="InterPro" id="IPR006680">
    <property type="entry name" value="Amidohydro-rel"/>
</dbReference>
<dbReference type="Gene3D" id="2.30.40.10">
    <property type="entry name" value="Urease, subunit C, domain 1"/>
    <property type="match status" value="1"/>
</dbReference>
<dbReference type="NCBIfam" id="TIGR01178">
    <property type="entry name" value="ade"/>
    <property type="match status" value="1"/>
</dbReference>
<evidence type="ECO:0000256" key="4">
    <source>
        <dbReference type="ARBA" id="ARBA00023211"/>
    </source>
</evidence>
<comment type="cofactor">
    <cofactor evidence="6">
        <name>Mn(2+)</name>
        <dbReference type="ChEBI" id="CHEBI:29035"/>
    </cofactor>
</comment>